<dbReference type="SUPFAM" id="SSF52038">
    <property type="entry name" value="Barstar-related"/>
    <property type="match status" value="1"/>
</dbReference>
<dbReference type="Gene3D" id="3.30.370.10">
    <property type="entry name" value="Barstar-like"/>
    <property type="match status" value="1"/>
</dbReference>
<comment type="caution">
    <text evidence="3">The sequence shown here is derived from an EMBL/GenBank/DDBJ whole genome shotgun (WGS) entry which is preliminary data.</text>
</comment>
<protein>
    <submittedName>
        <fullName evidence="3">Barstar family protein</fullName>
    </submittedName>
</protein>
<evidence type="ECO:0000256" key="1">
    <source>
        <dbReference type="ARBA" id="ARBA00006845"/>
    </source>
</evidence>
<accession>A0ABW7B1D1</accession>
<dbReference type="InterPro" id="IPR000468">
    <property type="entry name" value="Barstar"/>
</dbReference>
<dbReference type="RefSeq" id="WP_392817172.1">
    <property type="nucleotide sequence ID" value="NZ_JBICYV010000004.1"/>
</dbReference>
<evidence type="ECO:0000313" key="4">
    <source>
        <dbReference type="Proteomes" id="UP001604267"/>
    </source>
</evidence>
<dbReference type="Pfam" id="PF01337">
    <property type="entry name" value="Barstar"/>
    <property type="match status" value="1"/>
</dbReference>
<organism evidence="3 4">
    <name type="scientific">Streptomyces cinerochromogenes</name>
    <dbReference type="NCBI Taxonomy" id="66422"/>
    <lineage>
        <taxon>Bacteria</taxon>
        <taxon>Bacillati</taxon>
        <taxon>Actinomycetota</taxon>
        <taxon>Actinomycetes</taxon>
        <taxon>Kitasatosporales</taxon>
        <taxon>Streptomycetaceae</taxon>
        <taxon>Streptomyces</taxon>
    </lineage>
</organism>
<keyword evidence="4" id="KW-1185">Reference proteome</keyword>
<reference evidence="3 4" key="1">
    <citation type="submission" date="2024-10" db="EMBL/GenBank/DDBJ databases">
        <title>The Natural Products Discovery Center: Release of the First 8490 Sequenced Strains for Exploring Actinobacteria Biosynthetic Diversity.</title>
        <authorList>
            <person name="Kalkreuter E."/>
            <person name="Kautsar S.A."/>
            <person name="Yang D."/>
            <person name="Bader C.D."/>
            <person name="Teijaro C.N."/>
            <person name="Fluegel L."/>
            <person name="Davis C.M."/>
            <person name="Simpson J.R."/>
            <person name="Lauterbach L."/>
            <person name="Steele A.D."/>
            <person name="Gui C."/>
            <person name="Meng S."/>
            <person name="Li G."/>
            <person name="Viehrig K."/>
            <person name="Ye F."/>
            <person name="Su P."/>
            <person name="Kiefer A.F."/>
            <person name="Nichols A."/>
            <person name="Cepeda A.J."/>
            <person name="Yan W."/>
            <person name="Fan B."/>
            <person name="Jiang Y."/>
            <person name="Adhikari A."/>
            <person name="Zheng C.-J."/>
            <person name="Schuster L."/>
            <person name="Cowan T.M."/>
            <person name="Smanski M.J."/>
            <person name="Chevrette M.G."/>
            <person name="De Carvalho L.P.S."/>
            <person name="Shen B."/>
        </authorList>
    </citation>
    <scope>NUCLEOTIDE SEQUENCE [LARGE SCALE GENOMIC DNA]</scope>
    <source>
        <strain evidence="3 4">NPDC048320</strain>
    </source>
</reference>
<comment type="similarity">
    <text evidence="1">Belongs to the barstar family.</text>
</comment>
<feature type="domain" description="Barstar (barnase inhibitor)" evidence="2">
    <location>
        <begin position="3"/>
        <end position="35"/>
    </location>
</feature>
<gene>
    <name evidence="3" type="ORF">ACGFZB_11030</name>
</gene>
<dbReference type="InterPro" id="IPR035905">
    <property type="entry name" value="Barstar-like_sf"/>
</dbReference>
<proteinExistence type="inferred from homology"/>
<evidence type="ECO:0000259" key="2">
    <source>
        <dbReference type="Pfam" id="PF01337"/>
    </source>
</evidence>
<sequence length="36" mass="4224">MCDSDGVFTPFHEALRLPDCFGWNWNALRDCLQDLH</sequence>
<dbReference type="EMBL" id="JBICYV010000004">
    <property type="protein sequence ID" value="MFG3010974.1"/>
    <property type="molecule type" value="Genomic_DNA"/>
</dbReference>
<evidence type="ECO:0000313" key="3">
    <source>
        <dbReference type="EMBL" id="MFG3010974.1"/>
    </source>
</evidence>
<name>A0ABW7B1D1_9ACTN</name>
<dbReference type="Proteomes" id="UP001604267">
    <property type="component" value="Unassembled WGS sequence"/>
</dbReference>